<evidence type="ECO:0000313" key="9">
    <source>
        <dbReference type="RefSeq" id="XP_028149186.1"/>
    </source>
</evidence>
<evidence type="ECO:0000256" key="2">
    <source>
        <dbReference type="ARBA" id="ARBA00022679"/>
    </source>
</evidence>
<dbReference type="InterPro" id="IPR011990">
    <property type="entry name" value="TPR-like_helical_dom_sf"/>
</dbReference>
<name>A0A6P7GH97_DIAVI</name>
<feature type="domain" description="Protein arginine N-methyltransferase" evidence="6">
    <location>
        <begin position="281"/>
        <end position="433"/>
    </location>
</feature>
<evidence type="ECO:0000313" key="7">
    <source>
        <dbReference type="EnsemblMetazoa" id="XP_028149186.1"/>
    </source>
</evidence>
<dbReference type="PANTHER" id="PTHR11006:SF60">
    <property type="entry name" value="PROTEIN ARGININE N-METHYLTRANSFERASE 9"/>
    <property type="match status" value="1"/>
</dbReference>
<dbReference type="GO" id="GO:0016274">
    <property type="term" value="F:protein-arginine N-methyltransferase activity"/>
    <property type="evidence" value="ECO:0007669"/>
    <property type="project" value="InterPro"/>
</dbReference>
<dbReference type="GO" id="GO:0032259">
    <property type="term" value="P:methylation"/>
    <property type="evidence" value="ECO:0007669"/>
    <property type="project" value="UniProtKB-KW"/>
</dbReference>
<keyword evidence="8" id="KW-1185">Reference proteome</keyword>
<dbReference type="PROSITE" id="PS50005">
    <property type="entry name" value="TPR"/>
    <property type="match status" value="1"/>
</dbReference>
<dbReference type="OrthoDB" id="5980806at2759"/>
<evidence type="ECO:0000313" key="8">
    <source>
        <dbReference type="Proteomes" id="UP001652700"/>
    </source>
</evidence>
<reference evidence="9" key="1">
    <citation type="submission" date="2025-04" db="UniProtKB">
        <authorList>
            <consortium name="RefSeq"/>
        </authorList>
    </citation>
    <scope>IDENTIFICATION</scope>
    <source>
        <tissue evidence="9">Whole insect</tissue>
    </source>
</reference>
<dbReference type="Gene3D" id="3.40.50.150">
    <property type="entry name" value="Vaccinia Virus protein VP39"/>
    <property type="match status" value="1"/>
</dbReference>
<protein>
    <submittedName>
        <fullName evidence="9">Protein arginine N-methyltransferase 9-like</fullName>
    </submittedName>
</protein>
<gene>
    <name evidence="9" type="primary">LOC114342566</name>
</gene>
<dbReference type="SUPFAM" id="SSF53335">
    <property type="entry name" value="S-adenosyl-L-methionine-dependent methyltransferases"/>
    <property type="match status" value="1"/>
</dbReference>
<dbReference type="Gene3D" id="2.70.160.11">
    <property type="entry name" value="Hnrnp arginine n-methyltransferase1"/>
    <property type="match status" value="2"/>
</dbReference>
<dbReference type="SUPFAM" id="SSF48452">
    <property type="entry name" value="TPR-like"/>
    <property type="match status" value="1"/>
</dbReference>
<proteinExistence type="predicted"/>
<evidence type="ECO:0000256" key="3">
    <source>
        <dbReference type="ARBA" id="ARBA00022691"/>
    </source>
</evidence>
<keyword evidence="2 5" id="KW-0808">Transferase</keyword>
<evidence type="ECO:0000256" key="5">
    <source>
        <dbReference type="PROSITE-ProRule" id="PRU01015"/>
    </source>
</evidence>
<sequence>MAGRVPRLGDYQKKNNSIYYLKKAKQACVKNDFAEAYENFVLYFESLNDPAESTSAVQTVFTKLVCKMGAVLEETSNIEELLKCYIQALNLFPDNYVILNNLGAYMFKISEVDIARRYLERAVNVNKNYLPAEINLMRVKWHQIPRWHFRMLNDKGRNLAYDEAIREVIENGYKNVIDIGAGCGLLSLIAAEMPGTSVIAIEENKQLYNLCVDIMKKNEVSNVKVLQCYSLDIEEVLDKCNFLVTEVFDCGLFGERALETIYHASKMLRTEEDYKIVPCGAKLYITGISCEDQIKRHKLVNKKSIKLLNLQNVCVTEYDLEPYEAENLLDKEVKYVTDINQVFDLDFYNLEQINELLSEDGHEKIIQLRCIEQGMLHAFAIWFDLNLTPNTYITNNPLDEDQVTCWEHAIICLDHPVEVVEGTIITAKLTIKDCGLNVTLIETEPTNHTCFKVSKEVITFLNDQKLVDNIVGLLKKVWNANTTVIDNNICPLLGFLLAKTSPCTVYHPIKTEADKAFFDYVLSVNNIPKENFLIVNELEIKGQNSCTFFFDTVNVDGSLENSCLAKNELGSSIYIPQSVTIVVQLISSSYIDFCNKVDDDNVFGFNIAEFINDYSGYEHPNLERLMYKEHSPPVKFPLEGDGEKSKDVIVTRSGETNALLLWYELQFYEDIVYSTLNSIHYKKTCFFFNEPKKIELGDGISIKMQINGTYMKFYI</sequence>
<keyword evidence="4" id="KW-0802">TPR repeat</keyword>
<evidence type="ECO:0000259" key="6">
    <source>
        <dbReference type="Pfam" id="PF22528"/>
    </source>
</evidence>
<dbReference type="InParanoid" id="A0A6P7GH97"/>
<dbReference type="EnsemblMetazoa" id="XM_028293385.2">
    <property type="protein sequence ID" value="XP_028149186.1"/>
    <property type="gene ID" value="LOC114342566"/>
</dbReference>
<dbReference type="Proteomes" id="UP001652700">
    <property type="component" value="Unplaced"/>
</dbReference>
<keyword evidence="1 5" id="KW-0489">Methyltransferase</keyword>
<dbReference type="GeneID" id="114342566"/>
<organism evidence="9">
    <name type="scientific">Diabrotica virgifera virgifera</name>
    <name type="common">western corn rootworm</name>
    <dbReference type="NCBI Taxonomy" id="50390"/>
    <lineage>
        <taxon>Eukaryota</taxon>
        <taxon>Metazoa</taxon>
        <taxon>Ecdysozoa</taxon>
        <taxon>Arthropoda</taxon>
        <taxon>Hexapoda</taxon>
        <taxon>Insecta</taxon>
        <taxon>Pterygota</taxon>
        <taxon>Neoptera</taxon>
        <taxon>Endopterygota</taxon>
        <taxon>Coleoptera</taxon>
        <taxon>Polyphaga</taxon>
        <taxon>Cucujiformia</taxon>
        <taxon>Chrysomeloidea</taxon>
        <taxon>Chrysomelidae</taxon>
        <taxon>Galerucinae</taxon>
        <taxon>Diabroticina</taxon>
        <taxon>Diabroticites</taxon>
        <taxon>Diabrotica</taxon>
    </lineage>
</organism>
<dbReference type="InterPro" id="IPR025799">
    <property type="entry name" value="Arg_MeTrfase"/>
</dbReference>
<dbReference type="PROSITE" id="PS51678">
    <property type="entry name" value="SAM_MT_PRMT"/>
    <property type="match status" value="1"/>
</dbReference>
<dbReference type="InterPro" id="IPR029063">
    <property type="entry name" value="SAM-dependent_MTases_sf"/>
</dbReference>
<dbReference type="CDD" id="cd02440">
    <property type="entry name" value="AdoMet_MTases"/>
    <property type="match status" value="1"/>
</dbReference>
<keyword evidence="3 5" id="KW-0949">S-adenosyl-L-methionine</keyword>
<dbReference type="PANTHER" id="PTHR11006">
    <property type="entry name" value="PROTEIN ARGININE N-METHYLTRANSFERASE"/>
    <property type="match status" value="1"/>
</dbReference>
<feature type="repeat" description="TPR" evidence="4">
    <location>
        <begin position="62"/>
        <end position="95"/>
    </location>
</feature>
<dbReference type="InterPro" id="IPR055135">
    <property type="entry name" value="PRMT_dom"/>
</dbReference>
<dbReference type="GO" id="GO:0042054">
    <property type="term" value="F:histone methyltransferase activity"/>
    <property type="evidence" value="ECO:0007669"/>
    <property type="project" value="TreeGrafter"/>
</dbReference>
<dbReference type="Gene3D" id="1.25.40.10">
    <property type="entry name" value="Tetratricopeptide repeat domain"/>
    <property type="match status" value="1"/>
</dbReference>
<accession>A0A6P7GH97</accession>
<dbReference type="RefSeq" id="XP_028149186.1">
    <property type="nucleotide sequence ID" value="XM_028293385.1"/>
</dbReference>
<dbReference type="KEGG" id="dvv:114342566"/>
<dbReference type="InterPro" id="IPR019734">
    <property type="entry name" value="TPR_rpt"/>
</dbReference>
<dbReference type="AlphaFoldDB" id="A0A6P7GH97"/>
<evidence type="ECO:0000256" key="1">
    <source>
        <dbReference type="ARBA" id="ARBA00022603"/>
    </source>
</evidence>
<dbReference type="GO" id="GO:0005634">
    <property type="term" value="C:nucleus"/>
    <property type="evidence" value="ECO:0007669"/>
    <property type="project" value="TreeGrafter"/>
</dbReference>
<reference evidence="7" key="2">
    <citation type="submission" date="2025-05" db="UniProtKB">
        <authorList>
            <consortium name="EnsemblMetazoa"/>
        </authorList>
    </citation>
    <scope>IDENTIFICATION</scope>
</reference>
<evidence type="ECO:0000256" key="4">
    <source>
        <dbReference type="PROSITE-ProRule" id="PRU00339"/>
    </source>
</evidence>
<dbReference type="Pfam" id="PF22528">
    <property type="entry name" value="PRMT_C"/>
    <property type="match status" value="1"/>
</dbReference>